<name>A0ABV3DKH2_9ACTN</name>
<comment type="caution">
    <text evidence="3">The sequence shown here is derived from an EMBL/GenBank/DDBJ whole genome shotgun (WGS) entry which is preliminary data.</text>
</comment>
<evidence type="ECO:0000256" key="1">
    <source>
        <dbReference type="SAM" id="MobiDB-lite"/>
    </source>
</evidence>
<dbReference type="Proteomes" id="UP001551482">
    <property type="component" value="Unassembled WGS sequence"/>
</dbReference>
<dbReference type="RefSeq" id="WP_358356647.1">
    <property type="nucleotide sequence ID" value="NZ_JBEZFP010000059.1"/>
</dbReference>
<feature type="transmembrane region" description="Helical" evidence="2">
    <location>
        <begin position="210"/>
        <end position="229"/>
    </location>
</feature>
<feature type="transmembrane region" description="Helical" evidence="2">
    <location>
        <begin position="74"/>
        <end position="97"/>
    </location>
</feature>
<feature type="transmembrane region" description="Helical" evidence="2">
    <location>
        <begin position="250"/>
        <end position="282"/>
    </location>
</feature>
<evidence type="ECO:0000256" key="2">
    <source>
        <dbReference type="SAM" id="Phobius"/>
    </source>
</evidence>
<feature type="transmembrane region" description="Helical" evidence="2">
    <location>
        <begin position="135"/>
        <end position="155"/>
    </location>
</feature>
<evidence type="ECO:0000313" key="4">
    <source>
        <dbReference type="Proteomes" id="UP001551482"/>
    </source>
</evidence>
<feature type="transmembrane region" description="Helical" evidence="2">
    <location>
        <begin position="434"/>
        <end position="456"/>
    </location>
</feature>
<keyword evidence="4" id="KW-1185">Reference proteome</keyword>
<feature type="transmembrane region" description="Helical" evidence="2">
    <location>
        <begin position="176"/>
        <end position="198"/>
    </location>
</feature>
<organism evidence="3 4">
    <name type="scientific">Streptodolium elevatio</name>
    <dbReference type="NCBI Taxonomy" id="3157996"/>
    <lineage>
        <taxon>Bacteria</taxon>
        <taxon>Bacillati</taxon>
        <taxon>Actinomycetota</taxon>
        <taxon>Actinomycetes</taxon>
        <taxon>Kitasatosporales</taxon>
        <taxon>Streptomycetaceae</taxon>
        <taxon>Streptodolium</taxon>
    </lineage>
</organism>
<feature type="region of interest" description="Disordered" evidence="1">
    <location>
        <begin position="1"/>
        <end position="59"/>
    </location>
</feature>
<dbReference type="Pfam" id="PF19877">
    <property type="entry name" value="DUF6350"/>
    <property type="match status" value="1"/>
</dbReference>
<proteinExistence type="predicted"/>
<dbReference type="EMBL" id="JBEZFP010000059">
    <property type="protein sequence ID" value="MEU8136263.1"/>
    <property type="molecule type" value="Genomic_DNA"/>
</dbReference>
<feature type="transmembrane region" description="Helical" evidence="2">
    <location>
        <begin position="394"/>
        <end position="414"/>
    </location>
</feature>
<reference evidence="3 4" key="1">
    <citation type="submission" date="2024-06" db="EMBL/GenBank/DDBJ databases">
        <title>The Natural Products Discovery Center: Release of the First 8490 Sequenced Strains for Exploring Actinobacteria Biosynthetic Diversity.</title>
        <authorList>
            <person name="Kalkreuter E."/>
            <person name="Kautsar S.A."/>
            <person name="Yang D."/>
            <person name="Bader C.D."/>
            <person name="Teijaro C.N."/>
            <person name="Fluegel L."/>
            <person name="Davis C.M."/>
            <person name="Simpson J.R."/>
            <person name="Lauterbach L."/>
            <person name="Steele A.D."/>
            <person name="Gui C."/>
            <person name="Meng S."/>
            <person name="Li G."/>
            <person name="Viehrig K."/>
            <person name="Ye F."/>
            <person name="Su P."/>
            <person name="Kiefer A.F."/>
            <person name="Nichols A."/>
            <person name="Cepeda A.J."/>
            <person name="Yan W."/>
            <person name="Fan B."/>
            <person name="Jiang Y."/>
            <person name="Adhikari A."/>
            <person name="Zheng C.-J."/>
            <person name="Schuster L."/>
            <person name="Cowan T.M."/>
            <person name="Smanski M.J."/>
            <person name="Chevrette M.G."/>
            <person name="De Carvalho L.P.S."/>
            <person name="Shen B."/>
        </authorList>
    </citation>
    <scope>NUCLEOTIDE SEQUENCE [LARGE SCALE GENOMIC DNA]</scope>
    <source>
        <strain evidence="3 4">NPDC048946</strain>
    </source>
</reference>
<dbReference type="InterPro" id="IPR045931">
    <property type="entry name" value="DUF6350"/>
</dbReference>
<feature type="transmembrane region" description="Helical" evidence="2">
    <location>
        <begin position="319"/>
        <end position="341"/>
    </location>
</feature>
<feature type="transmembrane region" description="Helical" evidence="2">
    <location>
        <begin position="294"/>
        <end position="312"/>
    </location>
</feature>
<keyword evidence="2" id="KW-1133">Transmembrane helix</keyword>
<protein>
    <submittedName>
        <fullName evidence="3">DUF6350 family protein</fullName>
    </submittedName>
</protein>
<evidence type="ECO:0000313" key="3">
    <source>
        <dbReference type="EMBL" id="MEU8136263.1"/>
    </source>
</evidence>
<accession>A0ABV3DKH2</accession>
<keyword evidence="2" id="KW-0812">Transmembrane</keyword>
<sequence length="480" mass="46950">MSDTPVPALPSHPAAADPDVGDLDGPEGLKVLDDHDGPEDGLHGDGHGAGVEEEEFSDAPDPAADLRAALDGAAAGFVAVGLGLGFALVPVLLAVLADAFGGGFTDPGDILRTAGQVWLAAQRVGLDVAGEQPGAAVRLGIVPLGVTVPLVIVLVRAGRRCAAAGESGQTGGARAVTFALSAFAIVYAGLAYGIAVIAGTPAIQPVRERAPVAAGAAALVFGMYGALRTGAYRDLSERMPPHLRDRVRPYAGPAAVALRAGAAAACVLAAGGAVIVSASLIVHAHAVGAYVDRVAVGAPDTVALALLCAALMPNAIMCAVAYASGAGFAVGVGTTVAPTGVDLGAVPALPLLGALPGTTSIAGWCTLAVPVAAGVAAGLIAARGGQAGRLRTALAAAAAAGPVTGVLVAGAAWLSTGAAGAQRLTRTGPHIWPAAGSVTAAVAVAAVLTAALAGWWRWRRVRAAAQLATVVVPVPEQSSR</sequence>
<feature type="transmembrane region" description="Helical" evidence="2">
    <location>
        <begin position="361"/>
        <end position="382"/>
    </location>
</feature>
<keyword evidence="2" id="KW-0472">Membrane</keyword>
<feature type="compositionally biased region" description="Basic and acidic residues" evidence="1">
    <location>
        <begin position="30"/>
        <end position="46"/>
    </location>
</feature>
<gene>
    <name evidence="3" type="ORF">AB0C36_22470</name>
</gene>